<evidence type="ECO:0000256" key="9">
    <source>
        <dbReference type="ARBA" id="ARBA00023065"/>
    </source>
</evidence>
<protein>
    <recommendedName>
        <fullName evidence="21">Polysialic acid transport protein KpsD</fullName>
    </recommendedName>
</protein>
<feature type="region of interest" description="Disordered" evidence="15">
    <location>
        <begin position="102"/>
        <end position="121"/>
    </location>
</feature>
<evidence type="ECO:0000256" key="4">
    <source>
        <dbReference type="ARBA" id="ARBA00022452"/>
    </source>
</evidence>
<evidence type="ECO:0000256" key="11">
    <source>
        <dbReference type="ARBA" id="ARBA00023136"/>
    </source>
</evidence>
<dbReference type="GO" id="GO:0046930">
    <property type="term" value="C:pore complex"/>
    <property type="evidence" value="ECO:0007669"/>
    <property type="project" value="UniProtKB-KW"/>
</dbReference>
<dbReference type="PANTHER" id="PTHR33619">
    <property type="entry name" value="POLYSACCHARIDE EXPORT PROTEIN GFCE-RELATED"/>
    <property type="match status" value="1"/>
</dbReference>
<reference evidence="19 20" key="1">
    <citation type="journal article" date="2015" name="Microbes Environ.">
        <title>Distribution and evolution of nitrogen fixation genes in the phylum bacteroidetes.</title>
        <authorList>
            <person name="Inoue J."/>
            <person name="Oshima K."/>
            <person name="Suda W."/>
            <person name="Sakamoto M."/>
            <person name="Iino T."/>
            <person name="Noda S."/>
            <person name="Hongoh Y."/>
            <person name="Hattori M."/>
            <person name="Ohkuma M."/>
        </authorList>
    </citation>
    <scope>NUCLEOTIDE SEQUENCE [LARGE SCALE GENOMIC DNA]</scope>
    <source>
        <strain evidence="19">JCM 15548</strain>
    </source>
</reference>
<evidence type="ECO:0000256" key="13">
    <source>
        <dbReference type="ARBA" id="ARBA00023237"/>
    </source>
</evidence>
<evidence type="ECO:0000256" key="12">
    <source>
        <dbReference type="ARBA" id="ARBA00023139"/>
    </source>
</evidence>
<feature type="domain" description="Soluble ligand binding" evidence="17">
    <location>
        <begin position="426"/>
        <end position="469"/>
    </location>
</feature>
<keyword evidence="10" id="KW-0626">Porin</keyword>
<evidence type="ECO:0000256" key="15">
    <source>
        <dbReference type="SAM" id="MobiDB-lite"/>
    </source>
</evidence>
<name>A0A0E9M269_9BACT</name>
<evidence type="ECO:0000256" key="5">
    <source>
        <dbReference type="ARBA" id="ARBA00022597"/>
    </source>
</evidence>
<dbReference type="Pfam" id="PF22461">
    <property type="entry name" value="SLBB_2"/>
    <property type="match status" value="1"/>
</dbReference>
<evidence type="ECO:0008006" key="21">
    <source>
        <dbReference type="Google" id="ProtNLM"/>
    </source>
</evidence>
<comment type="subcellular location">
    <subcellularLocation>
        <location evidence="1">Cell outer membrane</location>
        <topology evidence="1">Multi-pass membrane protein</topology>
    </subcellularLocation>
</comment>
<sequence length="745" mass="83313">MHRKIDNLNFTIHMISRNNKSNLKVHKLFYYLFLGFLMFLSTEVYAQGLGDTDLSRVRSADISDAQLKSFIQRGEKEGISHTQAMEMAKARGLSPSVAAQLMQRAQQLQTESNTPTNGGPVLRDDTVSYQPIEPIPAHASAATQDGPMIFGRSLFRGGDQSFEPAMNIPTPVNYVLGPGDELVVDIWGATSNLHQLEVGPEGTVTIDNLGPIYVHGLTIEEADRRIIENLKQLYRGLRPGEAGQNTFARVSLGRVRSIQVTVIGEVETPGTYTVSSLATVFNALYKAGGPNRIGSFRQVEIIRNNTILKTLDIYDLLLRGDQTNNVSLQDQDVIRVATIQNRVEVSGQVRRPGLYEITDEETLAQLIEFTGDYTDEAYTGQVRVKRNTEKEFKMLTVEQSDFNNFPLYNGDVIEVDRILDRFANRVSISGAVWRPGDFELTEGMMLSELIAMADGVKPDVFRSRAVINRLTENFDYSIVSFNVDQVLNSPDSYDIQLQPEDQVIIKSIHEMREEMTVSLGGEVRERGRYQYRQGMTLEDLILMADGFLSSASEARIEVNRRILGEALPDQRGSELAEIFVFGVERDLSLAGSAKRFELKPFDQVYVRARPDYHVQDKIRIEGQVMFPGEYTLSDRNERISDLIRRAGGLTDEAYAKGATMLRSHKQLERVDTDVELGAHLVIDKEGDVQNFIGINMPEIIKNPGTMMIFSCAPVMWYAFLPNCRPSGCPAAYCAILKSVTTNGSA</sequence>
<evidence type="ECO:0000313" key="19">
    <source>
        <dbReference type="EMBL" id="GAO31471.1"/>
    </source>
</evidence>
<keyword evidence="12" id="KW-0564">Palmitate</keyword>
<dbReference type="STRING" id="1236989.JCM15548_13835"/>
<keyword evidence="9" id="KW-0406">Ion transport</keyword>
<dbReference type="GO" id="GO:0015288">
    <property type="term" value="F:porin activity"/>
    <property type="evidence" value="ECO:0007669"/>
    <property type="project" value="UniProtKB-KW"/>
</dbReference>
<dbReference type="InterPro" id="IPR019554">
    <property type="entry name" value="Soluble_ligand-bd"/>
</dbReference>
<dbReference type="Proteomes" id="UP000032900">
    <property type="component" value="Unassembled WGS sequence"/>
</dbReference>
<feature type="domain" description="Polysaccharide export protein N-terminal" evidence="16">
    <location>
        <begin position="170"/>
        <end position="234"/>
    </location>
</feature>
<dbReference type="Gene3D" id="3.10.560.10">
    <property type="entry name" value="Outer membrane lipoprotein wza domain like"/>
    <property type="match status" value="5"/>
</dbReference>
<evidence type="ECO:0000256" key="10">
    <source>
        <dbReference type="ARBA" id="ARBA00023114"/>
    </source>
</evidence>
<evidence type="ECO:0000256" key="8">
    <source>
        <dbReference type="ARBA" id="ARBA00023047"/>
    </source>
</evidence>
<keyword evidence="5" id="KW-0762">Sugar transport</keyword>
<evidence type="ECO:0000256" key="2">
    <source>
        <dbReference type="ARBA" id="ARBA00009450"/>
    </source>
</evidence>
<keyword evidence="20" id="KW-1185">Reference proteome</keyword>
<keyword evidence="6" id="KW-0812">Transmembrane</keyword>
<evidence type="ECO:0000259" key="18">
    <source>
        <dbReference type="Pfam" id="PF22461"/>
    </source>
</evidence>
<dbReference type="GO" id="GO:0015159">
    <property type="term" value="F:polysaccharide transmembrane transporter activity"/>
    <property type="evidence" value="ECO:0007669"/>
    <property type="project" value="InterPro"/>
</dbReference>
<keyword evidence="13" id="KW-0998">Cell outer membrane</keyword>
<evidence type="ECO:0000256" key="3">
    <source>
        <dbReference type="ARBA" id="ARBA00022448"/>
    </source>
</evidence>
<organism evidence="19 20">
    <name type="scientific">Geofilum rubicundum JCM 15548</name>
    <dbReference type="NCBI Taxonomy" id="1236989"/>
    <lineage>
        <taxon>Bacteria</taxon>
        <taxon>Pseudomonadati</taxon>
        <taxon>Bacteroidota</taxon>
        <taxon>Bacteroidia</taxon>
        <taxon>Marinilabiliales</taxon>
        <taxon>Marinilabiliaceae</taxon>
        <taxon>Geofilum</taxon>
    </lineage>
</organism>
<dbReference type="EMBL" id="BAZW01000049">
    <property type="protein sequence ID" value="GAO31471.1"/>
    <property type="molecule type" value="Genomic_DNA"/>
</dbReference>
<dbReference type="Pfam" id="PF02563">
    <property type="entry name" value="Poly_export"/>
    <property type="match status" value="1"/>
</dbReference>
<keyword evidence="3" id="KW-0813">Transport</keyword>
<evidence type="ECO:0000256" key="14">
    <source>
        <dbReference type="ARBA" id="ARBA00023288"/>
    </source>
</evidence>
<comment type="similarity">
    <text evidence="2">Belongs to the BexD/CtrA/VexA family.</text>
</comment>
<accession>A0A0E9M269</accession>
<dbReference type="GO" id="GO:0009279">
    <property type="term" value="C:cell outer membrane"/>
    <property type="evidence" value="ECO:0007669"/>
    <property type="project" value="UniProtKB-SubCell"/>
</dbReference>
<evidence type="ECO:0000256" key="1">
    <source>
        <dbReference type="ARBA" id="ARBA00004571"/>
    </source>
</evidence>
<keyword evidence="8" id="KW-0625">Polysaccharide transport</keyword>
<gene>
    <name evidence="19" type="ORF">JCM15548_13835</name>
</gene>
<dbReference type="InterPro" id="IPR003715">
    <property type="entry name" value="Poly_export_N"/>
</dbReference>
<dbReference type="PANTHER" id="PTHR33619:SF3">
    <property type="entry name" value="POLYSACCHARIDE EXPORT PROTEIN GFCE-RELATED"/>
    <property type="match status" value="1"/>
</dbReference>
<feature type="domain" description="Soluble ligand binding" evidence="17">
    <location>
        <begin position="517"/>
        <end position="561"/>
    </location>
</feature>
<dbReference type="GO" id="GO:0006811">
    <property type="term" value="P:monoatomic ion transport"/>
    <property type="evidence" value="ECO:0007669"/>
    <property type="project" value="UniProtKB-KW"/>
</dbReference>
<dbReference type="InterPro" id="IPR054765">
    <property type="entry name" value="SLBB_dom"/>
</dbReference>
<keyword evidence="4" id="KW-1134">Transmembrane beta strand</keyword>
<dbReference type="AlphaFoldDB" id="A0A0E9M269"/>
<evidence type="ECO:0000259" key="17">
    <source>
        <dbReference type="Pfam" id="PF10531"/>
    </source>
</evidence>
<keyword evidence="11" id="KW-0472">Membrane</keyword>
<evidence type="ECO:0000256" key="7">
    <source>
        <dbReference type="ARBA" id="ARBA00022729"/>
    </source>
</evidence>
<feature type="domain" description="SLBB" evidence="18">
    <location>
        <begin position="259"/>
        <end position="336"/>
    </location>
</feature>
<keyword evidence="7" id="KW-0732">Signal</keyword>
<proteinExistence type="inferred from homology"/>
<comment type="caution">
    <text evidence="19">The sequence shown here is derived from an EMBL/GenBank/DDBJ whole genome shotgun (WGS) entry which is preliminary data.</text>
</comment>
<feature type="domain" description="Soluble ligand binding" evidence="17">
    <location>
        <begin position="618"/>
        <end position="657"/>
    </location>
</feature>
<evidence type="ECO:0000313" key="20">
    <source>
        <dbReference type="Proteomes" id="UP000032900"/>
    </source>
</evidence>
<dbReference type="Pfam" id="PF10531">
    <property type="entry name" value="SLBB"/>
    <property type="match status" value="4"/>
</dbReference>
<keyword evidence="14" id="KW-0449">Lipoprotein</keyword>
<evidence type="ECO:0000256" key="6">
    <source>
        <dbReference type="ARBA" id="ARBA00022692"/>
    </source>
</evidence>
<dbReference type="InterPro" id="IPR049712">
    <property type="entry name" value="Poly_export"/>
</dbReference>
<evidence type="ECO:0000259" key="16">
    <source>
        <dbReference type="Pfam" id="PF02563"/>
    </source>
</evidence>
<feature type="domain" description="Soluble ligand binding" evidence="17">
    <location>
        <begin position="343"/>
        <end position="386"/>
    </location>
</feature>